<dbReference type="EMBL" id="CM039439">
    <property type="protein sequence ID" value="KAI4296675.1"/>
    <property type="molecule type" value="Genomic_DNA"/>
</dbReference>
<keyword evidence="2" id="KW-1185">Reference proteome</keyword>
<gene>
    <name evidence="1" type="ORF">L6164_036616</name>
</gene>
<protein>
    <submittedName>
        <fullName evidence="1">Uncharacterized protein</fullName>
    </submittedName>
</protein>
<proteinExistence type="predicted"/>
<evidence type="ECO:0000313" key="2">
    <source>
        <dbReference type="Proteomes" id="UP000828941"/>
    </source>
</evidence>
<sequence>MASFSPMLPSVNKPSPSSTHTISTSSSFPIFKRDSLTFLHRNPNNYHVSRVGCSSKDQLEIITQSHLRVFQRRNILLGLGGIFTAATSLTSNNPFSLAAETAEETHFPLVLSSKKSITVKRPKKSKTKEEKEQEEEVLVIEGIEFDGNSQVKFDVHINDEHDNPSKPDKAEFAASFVSLPRGSKGHKKKKTNLRVGISELLEDLRADQDENVRVTLVPKTGKVIIGNVKVELTKF</sequence>
<comment type="caution">
    <text evidence="1">The sequence shown here is derived from an EMBL/GenBank/DDBJ whole genome shotgun (WGS) entry which is preliminary data.</text>
</comment>
<dbReference type="Proteomes" id="UP000828941">
    <property type="component" value="Chromosome 14"/>
</dbReference>
<evidence type="ECO:0000313" key="1">
    <source>
        <dbReference type="EMBL" id="KAI4296675.1"/>
    </source>
</evidence>
<name>A0ACB9KHS4_BAUVA</name>
<accession>A0ACB9KHS4</accession>
<reference evidence="1 2" key="1">
    <citation type="journal article" date="2022" name="DNA Res.">
        <title>Chromosomal-level genome assembly of the orchid tree Bauhinia variegata (Leguminosae; Cercidoideae) supports the allotetraploid origin hypothesis of Bauhinia.</title>
        <authorList>
            <person name="Zhong Y."/>
            <person name="Chen Y."/>
            <person name="Zheng D."/>
            <person name="Pang J."/>
            <person name="Liu Y."/>
            <person name="Luo S."/>
            <person name="Meng S."/>
            <person name="Qian L."/>
            <person name="Wei D."/>
            <person name="Dai S."/>
            <person name="Zhou R."/>
        </authorList>
    </citation>
    <scope>NUCLEOTIDE SEQUENCE [LARGE SCALE GENOMIC DNA]</scope>
    <source>
        <strain evidence="1">BV-YZ2020</strain>
    </source>
</reference>
<organism evidence="1 2">
    <name type="scientific">Bauhinia variegata</name>
    <name type="common">Purple orchid tree</name>
    <name type="synonym">Phanera variegata</name>
    <dbReference type="NCBI Taxonomy" id="167791"/>
    <lineage>
        <taxon>Eukaryota</taxon>
        <taxon>Viridiplantae</taxon>
        <taxon>Streptophyta</taxon>
        <taxon>Embryophyta</taxon>
        <taxon>Tracheophyta</taxon>
        <taxon>Spermatophyta</taxon>
        <taxon>Magnoliopsida</taxon>
        <taxon>eudicotyledons</taxon>
        <taxon>Gunneridae</taxon>
        <taxon>Pentapetalae</taxon>
        <taxon>rosids</taxon>
        <taxon>fabids</taxon>
        <taxon>Fabales</taxon>
        <taxon>Fabaceae</taxon>
        <taxon>Cercidoideae</taxon>
        <taxon>Cercideae</taxon>
        <taxon>Bauhiniinae</taxon>
        <taxon>Bauhinia</taxon>
    </lineage>
</organism>